<dbReference type="RefSeq" id="WP_076379574.1">
    <property type="nucleotide sequence ID" value="NZ_AP017422.1"/>
</dbReference>
<dbReference type="Pfam" id="PF19081">
    <property type="entry name" value="Ig_7"/>
    <property type="match status" value="1"/>
</dbReference>
<dbReference type="SUPFAM" id="SSF49299">
    <property type="entry name" value="PKD domain"/>
    <property type="match status" value="1"/>
</dbReference>
<dbReference type="InterPro" id="IPR035986">
    <property type="entry name" value="PKD_dom_sf"/>
</dbReference>
<evidence type="ECO:0000259" key="2">
    <source>
        <dbReference type="PROSITE" id="PS50093"/>
    </source>
</evidence>
<feature type="domain" description="Fibronectin type-III" evidence="3">
    <location>
        <begin position="2809"/>
        <end position="2897"/>
    </location>
</feature>
<name>A0A173M926_9BACT</name>
<dbReference type="InterPro" id="IPR039448">
    <property type="entry name" value="Beta_helix"/>
</dbReference>
<dbReference type="SUPFAM" id="SSF51126">
    <property type="entry name" value="Pectin lyase-like"/>
    <property type="match status" value="3"/>
</dbReference>
<sequence length="2986" mass="317003">MTAFEKRNATTFGRGVMLMLCILLCFLSATEAQITTTIGTGVAGNGNREYPCPLQDNDYGARMQFLYPAAELRQMGMDAGTVNAIVFDVVRLASSSRTRFAVEQMRVKIGTTAITDLGDTDFEPGLTEVYGPVDYLPVLGKNTLMFTTPFVWNGVDNIIVEICNGSSQSAGRVTTANAEIPWTKGLSYKASHTFTDPEMGSLCGKAGWDNIGDQTTRPNISFVWQPLTACSGTPVAGNAVAAVTDVCAGKSFQLYLQNTPVVSNISFQWQVSANNSTFTDIPGATSFNYTTTQSALSYYRAKVSCSTSGAFAYSQSVQIGSPALVSGTAFTINKNAPASATNFPSFADAWNYIKCGINGPVAFTVTSGSGPYNEQLVMDEVFGTSAVNTITFNGNGETLTWAGAENSRGVIQLNGADYVRFNNLVIAATGDNGYGYGVHMLNNADHNTINNCIILTDSTSTDESYAGVVINNSSELMAQAAAYCDSNIISNNNIRGGYAGVVISGGTDKANVGNQVLQNTVAEFYAYGVYFYYNSLASIEKNTIVRYNRENSSYSAVGIQGSDISTRCVINANTITHLVSDNMPVVNAVTGIALSNVAAFSGLDNLVSNNKIYSLGEAVNVSGIVNGGSTWLAYYHNTVSLDGSGVNATENTRLRGFQYGSGSAGVMFKNNIITVTRAGIGSKHAIYAEDGVSGLTADNNDYYIAIAEGKAALGYLNSNIISLAAWQAASSQDAASLNAPPYFVDIETGNLRPVNSAIDNKGVYVSLVPVDIEGLNRSTTTPDPGAYEYTPPACTAPPVAGVATISKDNVCAGTLIALTSKGFSIGAGQTFQWQTAANAAGPYINLGNVLNMPDTTIYAPSISTYYRVVVTCSGNQGSSQEVLLQVKQPLAGGTYTLSQLAPAGTVDFASFQEAKAAMVCGIQDDVVITVIAGSGPYNEQFTLDTLPGAAADATVTFNGNGNVITWSAINSNEQAVIKLNGADHVVFDSLVIAAQLSGYGGYAVQVTNKADSNTFRKCALSVPLDGGYGYVAAVINVEGDEVLPSDGNLFAENTISGGYTCVQVSGAEGRYVQNNRFVNNLVQNFDTYGIAVSNTAGTVVSNNKITRPGKKDVYSFTGITVFAGADNVVVNGNSIYNPFGAAPSSTGEFTGISINGLTIQAGKPLQVTNNLLYNITGSGDLYGIRTYDAPYVHLFHNTVSFDKVAYAGSASSYGIYLDGNAEGNEVKNNIVYITQGGTGNKTGITVNASDITTIQADNNNYYINSAGGNNYTGSYNGSQATLANWQQATGFDAHGLAVNPVFAGAAVGMYKPTVAALNNAGAVVNVAQDIEGVARNVSLPDVGAYEFTMDACTAPPVAGTATVFPASGICKGTEIDLTLNGNSTGAGQTYQWQQSVSGIDNWTNVDTALLYHEMKMGAIRSAYYRCVVTCGTNTAYSTTTQLQLNGGLAAGVYTIDKNGTGNFASFTEAVAAMDCGIEGAVTFLVKAGTYEEQVRMHQVYGASDTSRITFQPEDNTVGSVILTAQADYNNNYVLQLDSASYVTWSKLVIKSADDASYGRVVDIKSNASFDSIVNCQLTGVAPFYYTDDLNVVYINDVSGRNIVLKGNTITNGATGIYVNGSYTTQAGGISIDSNTIVHPYMYGVYANWANSLLVTRNAFSLTCGGFDQVYGVYMQFCDSVYQLKENIVRMHDAAGQATGFYLSYCGTSGIKGQIDNNRIWALQDNSGSITGIDIEGSKRALVRNNVISIATSGFRSYGILDNSSAFSYYNNAVQTQASADDDNYAVCVSGYPIEQGVPVFKNNIIAHQNGGVAMFVSNEGSFGADYNMYYSGGAAVCKIGSAAYNTLPEWTAAVMEDYSSIWYKPAFTDDSTLQPAINDSAVWVMNGRGVQLAESNVDRNNQARPVTLQSGVPDLGAYEFTPAVVPIVATAIPAAPAPNTTQAFMLGSDTVYTITWGNTAPQLLKVRRYSGEKPPSLPATAKYMYYYTDAEVVGAGATGFLATQHYLDSWRGFIEAEPMIRFGRTNAAGTWMVDTASVVNADKNTITRNNTDYLGRFTGLYDSTVRAVADPVAVVPDSSNAGTHFWVGYGHNYYFKATDEVGMVNSQSMVLYLSAKEETDVVVRVNGTPWAKQYHIPANTVITSDEMPKSGTVDARLTAEGKSDRGISIESAKPIVAYAHIYSEQSSGATMLLPTGTYGYEYYALGTQNKFNGADCYSWFYVIANHDSTMVEITPSCATTGGAAANTPFVVMLNKGEVYQVMGAFQGGRANQGYDVTGSKARSLPNASGHCYPIAMFTGNSRTAVTCDDGSGSADNILQQNFPSQAWGKRYLTAPVPNPQDYTLPMTALYRVAVKDTNTVVKRNGAVLTGRVKSYYEFTTDGADYIEADKPVLVAQYMLSTGACGIPSVGAGDPELVYLSPIEQGITQVNFLRNTEQSITVNDLVLIIPDNGVSSLQIDGSSAFDYSYPHPNVPGYTVVVKVWGAAQAQASVSSDVPFTAVTYGLGVFESYGYNAGTLVRNLNAIAGIVNAYDSSGNNSAYACPGTPFRVNVLIPVKPSQINWYFSKAPDLVPNADSVQVNPMAIDSVVISGRTYYRYTVNQQFTVTQPGNSYIPVTFANIEIESCDNTADAVIAVNVKEKPKVDFAINYSGCLSDVAQLDGSAVAGDGVAVANWKWSLGDSTFAYTQQTTKQYADSGTYQVALRVIDGAGCMADTVKSLVVKPYAAIVLVADTVKVCEGESASLAVASPDASAVYSWYREESGGTVLLSGTAYTVNPVTADSVYYVEALQDGCASPRKEGVIMLLSSLPAPVVSVDSITANSVRFSWTEVSDAIGYEVSIDGGATWIEPSSGTMGLVHIVTALRPFQEITLMVKAKGWKACQDALSEKASATTSTDEVFIPNAFSPNGDGLNDVIKVYSMAVKELHLAIFNQWGQKVFETHDVAQGWDGLVNGKPQPSGVYMYVCRAVLTNGNTITKKGSVNLVR</sequence>
<feature type="domain" description="PKD" evidence="2">
    <location>
        <begin position="2666"/>
        <end position="2722"/>
    </location>
</feature>
<dbReference type="PROSITE" id="PS50093">
    <property type="entry name" value="PKD"/>
    <property type="match status" value="1"/>
</dbReference>
<dbReference type="Pfam" id="PF18911">
    <property type="entry name" value="PKD_4"/>
    <property type="match status" value="1"/>
</dbReference>
<dbReference type="Gene3D" id="2.60.40.10">
    <property type="entry name" value="Immunoglobulins"/>
    <property type="match status" value="1"/>
</dbReference>
<evidence type="ECO:0000259" key="3">
    <source>
        <dbReference type="PROSITE" id="PS50853"/>
    </source>
</evidence>
<dbReference type="InterPro" id="IPR026341">
    <property type="entry name" value="T9SS_type_B"/>
</dbReference>
<dbReference type="EMBL" id="FTOR01000004">
    <property type="protein sequence ID" value="SIT16230.1"/>
    <property type="molecule type" value="Genomic_DNA"/>
</dbReference>
<dbReference type="InterPro" id="IPR012334">
    <property type="entry name" value="Pectin_lyas_fold"/>
</dbReference>
<dbReference type="Proteomes" id="UP000186917">
    <property type="component" value="Unassembled WGS sequence"/>
</dbReference>
<evidence type="ECO:0000313" key="4">
    <source>
        <dbReference type="EMBL" id="SIT16230.1"/>
    </source>
</evidence>
<protein>
    <submittedName>
        <fullName evidence="4">Gliding motility-associated C-terminal domain-containing protein</fullName>
    </submittedName>
</protein>
<dbReference type="SMART" id="SM00710">
    <property type="entry name" value="PbH1"/>
    <property type="match status" value="18"/>
</dbReference>
<dbReference type="InterPro" id="IPR000601">
    <property type="entry name" value="PKD_dom"/>
</dbReference>
<dbReference type="InterPro" id="IPR006626">
    <property type="entry name" value="PbH1"/>
</dbReference>
<dbReference type="InterPro" id="IPR035234">
    <property type="entry name" value="IgGFc-bd_N"/>
</dbReference>
<dbReference type="STRING" id="477680.SAMN05421788_104232"/>
<dbReference type="Gene3D" id="2.160.20.10">
    <property type="entry name" value="Single-stranded right-handed beta-helix, Pectin lyase-like"/>
    <property type="match status" value="3"/>
</dbReference>
<dbReference type="NCBIfam" id="TIGR04131">
    <property type="entry name" value="Bac_Flav_CTERM"/>
    <property type="match status" value="1"/>
</dbReference>
<reference evidence="5" key="1">
    <citation type="submission" date="2017-01" db="EMBL/GenBank/DDBJ databases">
        <authorList>
            <person name="Varghese N."/>
            <person name="Submissions S."/>
        </authorList>
    </citation>
    <scope>NUCLEOTIDE SEQUENCE [LARGE SCALE GENOMIC DNA]</scope>
    <source>
        <strain evidence="5">DSM 21054</strain>
    </source>
</reference>
<dbReference type="Gene3D" id="2.60.40.2700">
    <property type="match status" value="1"/>
</dbReference>
<dbReference type="KEGG" id="fln:FLA_0012"/>
<dbReference type="Pfam" id="PF17517">
    <property type="entry name" value="IgGFc_binding"/>
    <property type="match status" value="1"/>
</dbReference>
<keyword evidence="1" id="KW-0732">Signal</keyword>
<accession>A0A173M926</accession>
<dbReference type="Pfam" id="PF13585">
    <property type="entry name" value="CHU_C"/>
    <property type="match status" value="1"/>
</dbReference>
<evidence type="ECO:0000313" key="5">
    <source>
        <dbReference type="Proteomes" id="UP000186917"/>
    </source>
</evidence>
<proteinExistence type="predicted"/>
<evidence type="ECO:0000256" key="1">
    <source>
        <dbReference type="SAM" id="SignalP"/>
    </source>
</evidence>
<dbReference type="Pfam" id="PF13229">
    <property type="entry name" value="Beta_helix"/>
    <property type="match status" value="1"/>
</dbReference>
<dbReference type="InterPro" id="IPR036116">
    <property type="entry name" value="FN3_sf"/>
</dbReference>
<dbReference type="SUPFAM" id="SSF49265">
    <property type="entry name" value="Fibronectin type III"/>
    <property type="match status" value="1"/>
</dbReference>
<gene>
    <name evidence="4" type="ORF">SAMN05421788_104232</name>
</gene>
<dbReference type="OrthoDB" id="7794186at2"/>
<dbReference type="InterPro" id="IPR003961">
    <property type="entry name" value="FN3_dom"/>
</dbReference>
<dbReference type="InterPro" id="IPR013783">
    <property type="entry name" value="Ig-like_fold"/>
</dbReference>
<dbReference type="InterPro" id="IPR011050">
    <property type="entry name" value="Pectin_lyase_fold/virulence"/>
</dbReference>
<dbReference type="InterPro" id="IPR044023">
    <property type="entry name" value="Ig_7"/>
</dbReference>
<feature type="signal peptide" evidence="1">
    <location>
        <begin position="1"/>
        <end position="31"/>
    </location>
</feature>
<keyword evidence="5" id="KW-1185">Reference proteome</keyword>
<organism evidence="4 5">
    <name type="scientific">Filimonas lacunae</name>
    <dbReference type="NCBI Taxonomy" id="477680"/>
    <lineage>
        <taxon>Bacteria</taxon>
        <taxon>Pseudomonadati</taxon>
        <taxon>Bacteroidota</taxon>
        <taxon>Chitinophagia</taxon>
        <taxon>Chitinophagales</taxon>
        <taxon>Chitinophagaceae</taxon>
        <taxon>Filimonas</taxon>
    </lineage>
</organism>
<feature type="chain" id="PRO_5030022605" evidence="1">
    <location>
        <begin position="32"/>
        <end position="2986"/>
    </location>
</feature>
<dbReference type="PROSITE" id="PS50853">
    <property type="entry name" value="FN3"/>
    <property type="match status" value="1"/>
</dbReference>